<dbReference type="EMBL" id="MFAH01000052">
    <property type="protein sequence ID" value="OGD70517.1"/>
    <property type="molecule type" value="Genomic_DNA"/>
</dbReference>
<dbReference type="AlphaFoldDB" id="A0A1F5ESY7"/>
<organism evidence="1 2">
    <name type="scientific">Candidatus Collierbacteria bacterium RIFCSPHIGHO2_02_FULL_49_10</name>
    <dbReference type="NCBI Taxonomy" id="1817723"/>
    <lineage>
        <taxon>Bacteria</taxon>
        <taxon>Candidatus Collieribacteriota</taxon>
    </lineage>
</organism>
<name>A0A1F5ESY7_9BACT</name>
<gene>
    <name evidence="1" type="ORF">A3D09_00480</name>
</gene>
<reference evidence="1 2" key="1">
    <citation type="journal article" date="2016" name="Nat. Commun.">
        <title>Thousands of microbial genomes shed light on interconnected biogeochemical processes in an aquifer system.</title>
        <authorList>
            <person name="Anantharaman K."/>
            <person name="Brown C.T."/>
            <person name="Hug L.A."/>
            <person name="Sharon I."/>
            <person name="Castelle C.J."/>
            <person name="Probst A.J."/>
            <person name="Thomas B.C."/>
            <person name="Singh A."/>
            <person name="Wilkins M.J."/>
            <person name="Karaoz U."/>
            <person name="Brodie E.L."/>
            <person name="Williams K.H."/>
            <person name="Hubbard S.S."/>
            <person name="Banfield J.F."/>
        </authorList>
    </citation>
    <scope>NUCLEOTIDE SEQUENCE [LARGE SCALE GENOMIC DNA]</scope>
</reference>
<evidence type="ECO:0000313" key="1">
    <source>
        <dbReference type="EMBL" id="OGD70517.1"/>
    </source>
</evidence>
<dbReference type="Proteomes" id="UP000177390">
    <property type="component" value="Unassembled WGS sequence"/>
</dbReference>
<sequence>MVVDVVAEERQRESALVRQERFLPATEGMRPVRDLPEGYSLDAGPDLPEKIVRVEESEVAEAGGTAGYMENFHPADLAGDPSDENIDTLKGMWLKIYGEECPYGFDDIHDREINFESALNRLEGVWEDLYYLELAKIEGEADVKFDRRGLTNEVTKAFLERKGDEEFVKRIWGSCTKVILCEPAEGDLGWKLIIEAKQKQDGRREFMLISQIEFEDSLRDENDRPIRLPKLGNGDRMARVTFIENLHKLRIGGVSMPGVVDVEVRMEVKSPRARQRKSYQG</sequence>
<comment type="caution">
    <text evidence="1">The sequence shown here is derived from an EMBL/GenBank/DDBJ whole genome shotgun (WGS) entry which is preliminary data.</text>
</comment>
<evidence type="ECO:0000313" key="2">
    <source>
        <dbReference type="Proteomes" id="UP000177390"/>
    </source>
</evidence>
<proteinExistence type="predicted"/>
<accession>A0A1F5ESY7</accession>
<protein>
    <submittedName>
        <fullName evidence="1">Uncharacterized protein</fullName>
    </submittedName>
</protein>